<dbReference type="EMBL" id="LAZR01002082">
    <property type="protein sequence ID" value="KKN34813.1"/>
    <property type="molecule type" value="Genomic_DNA"/>
</dbReference>
<proteinExistence type="predicted"/>
<organism evidence="1">
    <name type="scientific">marine sediment metagenome</name>
    <dbReference type="NCBI Taxonomy" id="412755"/>
    <lineage>
        <taxon>unclassified sequences</taxon>
        <taxon>metagenomes</taxon>
        <taxon>ecological metagenomes</taxon>
    </lineage>
</organism>
<evidence type="ECO:0000313" key="1">
    <source>
        <dbReference type="EMBL" id="KKN34813.1"/>
    </source>
</evidence>
<name>A0A0F9T012_9ZZZZ</name>
<accession>A0A0F9T012</accession>
<dbReference type="AlphaFoldDB" id="A0A0F9T012"/>
<sequence>MVEVEWEDSASTHGWQEHNEFPEPWIIHTVGYVERDDEVGIRLYEARSIAEAHGDKKRRARDFGCATAIPRSAIRKVWELRRKR</sequence>
<gene>
    <name evidence="1" type="ORF">LCGC14_0789930</name>
</gene>
<comment type="caution">
    <text evidence="1">The sequence shown here is derived from an EMBL/GenBank/DDBJ whole genome shotgun (WGS) entry which is preliminary data.</text>
</comment>
<reference evidence="1" key="1">
    <citation type="journal article" date="2015" name="Nature">
        <title>Complex archaea that bridge the gap between prokaryotes and eukaryotes.</title>
        <authorList>
            <person name="Spang A."/>
            <person name="Saw J.H."/>
            <person name="Jorgensen S.L."/>
            <person name="Zaremba-Niedzwiedzka K."/>
            <person name="Martijn J."/>
            <person name="Lind A.E."/>
            <person name="van Eijk R."/>
            <person name="Schleper C."/>
            <person name="Guy L."/>
            <person name="Ettema T.J."/>
        </authorList>
    </citation>
    <scope>NUCLEOTIDE SEQUENCE</scope>
</reference>
<protein>
    <submittedName>
        <fullName evidence="1">Uncharacterized protein</fullName>
    </submittedName>
</protein>